<evidence type="ECO:0000256" key="5">
    <source>
        <dbReference type="SAM" id="MobiDB-lite"/>
    </source>
</evidence>
<dbReference type="InterPro" id="IPR006603">
    <property type="entry name" value="PQ-loop_rpt"/>
</dbReference>
<organism evidence="7 8">
    <name type="scientific">Sphaeroforma arctica JP610</name>
    <dbReference type="NCBI Taxonomy" id="667725"/>
    <lineage>
        <taxon>Eukaryota</taxon>
        <taxon>Ichthyosporea</taxon>
        <taxon>Ichthyophonida</taxon>
        <taxon>Sphaeroforma</taxon>
    </lineage>
</organism>
<evidence type="ECO:0000256" key="2">
    <source>
        <dbReference type="ARBA" id="ARBA00022692"/>
    </source>
</evidence>
<feature type="transmembrane region" description="Helical" evidence="6">
    <location>
        <begin position="195"/>
        <end position="213"/>
    </location>
</feature>
<evidence type="ECO:0000313" key="8">
    <source>
        <dbReference type="Proteomes" id="UP000054560"/>
    </source>
</evidence>
<keyword evidence="4 6" id="KW-0472">Membrane</keyword>
<dbReference type="GeneID" id="25902814"/>
<accession>A0A0L0G9B6</accession>
<dbReference type="OrthoDB" id="8048523at2759"/>
<feature type="transmembrane region" description="Helical" evidence="6">
    <location>
        <begin position="85"/>
        <end position="105"/>
    </location>
</feature>
<dbReference type="GO" id="GO:0098852">
    <property type="term" value="C:lytic vacuole membrane"/>
    <property type="evidence" value="ECO:0007669"/>
    <property type="project" value="UniProtKB-ARBA"/>
</dbReference>
<dbReference type="FunFam" id="1.20.1280.290:FF:000009">
    <property type="entry name" value="PQ loop repeat family protein"/>
    <property type="match status" value="1"/>
</dbReference>
<dbReference type="RefSeq" id="XP_014159411.1">
    <property type="nucleotide sequence ID" value="XM_014303936.1"/>
</dbReference>
<evidence type="ECO:0000256" key="6">
    <source>
        <dbReference type="SAM" id="Phobius"/>
    </source>
</evidence>
<dbReference type="EMBL" id="KQ241698">
    <property type="protein sequence ID" value="KNC85509.1"/>
    <property type="molecule type" value="Genomic_DNA"/>
</dbReference>
<evidence type="ECO:0000256" key="3">
    <source>
        <dbReference type="ARBA" id="ARBA00022989"/>
    </source>
</evidence>
<dbReference type="STRING" id="667725.A0A0L0G9B6"/>
<dbReference type="eggNOG" id="KOG2913">
    <property type="taxonomic scope" value="Eukaryota"/>
</dbReference>
<gene>
    <name evidence="7" type="ORF">SARC_02310</name>
</gene>
<evidence type="ECO:0000256" key="1">
    <source>
        <dbReference type="ARBA" id="ARBA00004141"/>
    </source>
</evidence>
<feature type="transmembrane region" description="Helical" evidence="6">
    <location>
        <begin position="225"/>
        <end position="248"/>
    </location>
</feature>
<proteinExistence type="predicted"/>
<keyword evidence="8" id="KW-1185">Reference proteome</keyword>
<dbReference type="Gene3D" id="1.20.1280.290">
    <property type="match status" value="2"/>
</dbReference>
<evidence type="ECO:0000313" key="7">
    <source>
        <dbReference type="EMBL" id="KNC85509.1"/>
    </source>
</evidence>
<name>A0A0L0G9B6_9EUKA</name>
<dbReference type="Pfam" id="PF04193">
    <property type="entry name" value="PQ-loop"/>
    <property type="match status" value="2"/>
</dbReference>
<dbReference type="InterPro" id="IPR051415">
    <property type="entry name" value="LAAT-1"/>
</dbReference>
<comment type="subcellular location">
    <subcellularLocation>
        <location evidence="1">Membrane</location>
        <topology evidence="1">Multi-pass membrane protein</topology>
    </subcellularLocation>
</comment>
<dbReference type="PANTHER" id="PTHR16201">
    <property type="entry name" value="SEVEN TRANSMEMBRANE PROTEIN 1-RELATED"/>
    <property type="match status" value="1"/>
</dbReference>
<dbReference type="SMART" id="SM00679">
    <property type="entry name" value="CTNS"/>
    <property type="match status" value="2"/>
</dbReference>
<protein>
    <submittedName>
        <fullName evidence="7">Uncharacterized protein</fullName>
    </submittedName>
</protein>
<dbReference type="GO" id="GO:0015174">
    <property type="term" value="F:basic amino acid transmembrane transporter activity"/>
    <property type="evidence" value="ECO:0007669"/>
    <property type="project" value="TreeGrafter"/>
</dbReference>
<reference evidence="7 8" key="1">
    <citation type="submission" date="2011-02" db="EMBL/GenBank/DDBJ databases">
        <title>The Genome Sequence of Sphaeroforma arctica JP610.</title>
        <authorList>
            <consortium name="The Broad Institute Genome Sequencing Platform"/>
            <person name="Russ C."/>
            <person name="Cuomo C."/>
            <person name="Young S.K."/>
            <person name="Zeng Q."/>
            <person name="Gargeya S."/>
            <person name="Alvarado L."/>
            <person name="Berlin A."/>
            <person name="Chapman S.B."/>
            <person name="Chen Z."/>
            <person name="Freedman E."/>
            <person name="Gellesch M."/>
            <person name="Goldberg J."/>
            <person name="Griggs A."/>
            <person name="Gujja S."/>
            <person name="Heilman E."/>
            <person name="Heiman D."/>
            <person name="Howarth C."/>
            <person name="Mehta T."/>
            <person name="Neiman D."/>
            <person name="Pearson M."/>
            <person name="Roberts A."/>
            <person name="Saif S."/>
            <person name="Shea T."/>
            <person name="Shenoy N."/>
            <person name="Sisk P."/>
            <person name="Stolte C."/>
            <person name="Sykes S."/>
            <person name="White J."/>
            <person name="Yandava C."/>
            <person name="Burger G."/>
            <person name="Gray M.W."/>
            <person name="Holland P.W.H."/>
            <person name="King N."/>
            <person name="Lang F.B.F."/>
            <person name="Roger A.J."/>
            <person name="Ruiz-Trillo I."/>
            <person name="Haas B."/>
            <person name="Nusbaum C."/>
            <person name="Birren B."/>
        </authorList>
    </citation>
    <scope>NUCLEOTIDE SEQUENCE [LARGE SCALE GENOMIC DNA]</scope>
    <source>
        <strain evidence="7 8">JP610</strain>
    </source>
</reference>
<keyword evidence="3 6" id="KW-1133">Transmembrane helix</keyword>
<dbReference type="AlphaFoldDB" id="A0A0L0G9B6"/>
<dbReference type="PANTHER" id="PTHR16201:SF34">
    <property type="entry name" value="LYSOSOMAL AMINO ACID TRANSPORTER 1"/>
    <property type="match status" value="1"/>
</dbReference>
<evidence type="ECO:0000256" key="4">
    <source>
        <dbReference type="ARBA" id="ARBA00023136"/>
    </source>
</evidence>
<feature type="compositionally biased region" description="Polar residues" evidence="5">
    <location>
        <begin position="8"/>
        <end position="21"/>
    </location>
</feature>
<sequence length="276" mass="30232">MHTHTHSHTLVQAQTTTRTCGSTHSHPHNNRHPPTPPTRRQLLANYRNGNAESLSVLFLFQWLAGDALNLIGAKMTHQLATQIITAYYFVCVDIVLIMQFTYYTVKSTLQDNAESKGEYSMAVWVCEGGRKCGCGCTTRMYQASGSVLLLVSSVAVTAKSWMNEPDFADTTSRGTGRTLQAVHADNGSGMTTNEIGYMLGIASAAFYLSSRIPQIIKNIKRRSTGGLAFTMFLLAVVGNVTYSLGILITSTEKNFILQKLPWIVGRSSVLAEATIE</sequence>
<feature type="region of interest" description="Disordered" evidence="5">
    <location>
        <begin position="1"/>
        <end position="40"/>
    </location>
</feature>
<keyword evidence="2 6" id="KW-0812">Transmembrane</keyword>
<dbReference type="Proteomes" id="UP000054560">
    <property type="component" value="Unassembled WGS sequence"/>
</dbReference>